<name>A0A7C8FVW6_9ACTN</name>
<protein>
    <submittedName>
        <fullName evidence="1">Uncharacterized protein</fullName>
    </submittedName>
</protein>
<organism evidence="1 2">
    <name type="scientific">Adlercreutzia muris</name>
    <dbReference type="NCBI Taxonomy" id="1796610"/>
    <lineage>
        <taxon>Bacteria</taxon>
        <taxon>Bacillati</taxon>
        <taxon>Actinomycetota</taxon>
        <taxon>Coriobacteriia</taxon>
        <taxon>Eggerthellales</taxon>
        <taxon>Eggerthellaceae</taxon>
        <taxon>Adlercreutzia</taxon>
    </lineage>
</organism>
<dbReference type="AlphaFoldDB" id="A0A7C8FVW6"/>
<keyword evidence="2" id="KW-1185">Reference proteome</keyword>
<comment type="caution">
    <text evidence="1">The sequence shown here is derived from an EMBL/GenBank/DDBJ whole genome shotgun (WGS) entry which is preliminary data.</text>
</comment>
<evidence type="ECO:0000313" key="2">
    <source>
        <dbReference type="Proteomes" id="UP000479639"/>
    </source>
</evidence>
<gene>
    <name evidence="1" type="ORF">F8D48_09200</name>
</gene>
<sequence length="107" mass="11886">MSGRSLKSIAIGLVRAYNDEEVAFKDEARELARWFDDQGEYDLAAHVMAQFGGAGTFSTMEIDPLPKVARDMYATIVSLAGPDSAEAKGYRIRLANYMRDFDRMGVV</sequence>
<dbReference type="Proteomes" id="UP000479639">
    <property type="component" value="Unassembled WGS sequence"/>
</dbReference>
<reference evidence="1 2" key="1">
    <citation type="submission" date="2019-09" db="EMBL/GenBank/DDBJ databases">
        <title>Whole genome shotgun sequencing (WGS) of Ellagibacter isourolithinifaciens DSM 104140(T) and Adlercreutzia muris DSM 29508(T).</title>
        <authorList>
            <person name="Stoll D.A."/>
            <person name="Danylec N."/>
            <person name="Huch M."/>
        </authorList>
    </citation>
    <scope>NUCLEOTIDE SEQUENCE [LARGE SCALE GENOMIC DNA]</scope>
    <source>
        <strain evidence="1 2">DSM 29508</strain>
    </source>
</reference>
<dbReference type="RefSeq" id="WP_151431461.1">
    <property type="nucleotide sequence ID" value="NZ_JANJZI010000002.1"/>
</dbReference>
<dbReference type="EMBL" id="WAJS01000030">
    <property type="protein sequence ID" value="KAB1642792.1"/>
    <property type="molecule type" value="Genomic_DNA"/>
</dbReference>
<evidence type="ECO:0000313" key="1">
    <source>
        <dbReference type="EMBL" id="KAB1642792.1"/>
    </source>
</evidence>
<accession>A0A7C8FVW6</accession>
<proteinExistence type="predicted"/>